<dbReference type="NCBIfam" id="NF000355">
    <property type="entry name" value="ribo_prot_ABC_F"/>
    <property type="match status" value="1"/>
</dbReference>
<evidence type="ECO:0000313" key="7">
    <source>
        <dbReference type="Proteomes" id="UP000292927"/>
    </source>
</evidence>
<dbReference type="PANTHER" id="PTHR19211">
    <property type="entry name" value="ATP-BINDING TRANSPORT PROTEIN-RELATED"/>
    <property type="match status" value="1"/>
</dbReference>
<dbReference type="InterPro" id="IPR027417">
    <property type="entry name" value="P-loop_NTPase"/>
</dbReference>
<keyword evidence="1" id="KW-0677">Repeat</keyword>
<dbReference type="Gene3D" id="3.40.50.300">
    <property type="entry name" value="P-loop containing nucleotide triphosphate hydrolases"/>
    <property type="match status" value="3"/>
</dbReference>
<comment type="caution">
    <text evidence="6">The sequence shown here is derived from an EMBL/GenBank/DDBJ whole genome shotgun (WGS) entry which is preliminary data.</text>
</comment>
<feature type="domain" description="ABC transporter" evidence="5">
    <location>
        <begin position="339"/>
        <end position="555"/>
    </location>
</feature>
<keyword evidence="2" id="KW-0547">Nucleotide-binding</keyword>
<dbReference type="Proteomes" id="UP000292927">
    <property type="component" value="Unassembled WGS sequence"/>
</dbReference>
<dbReference type="OrthoDB" id="9801441at2"/>
<evidence type="ECO:0000256" key="4">
    <source>
        <dbReference type="SAM" id="Coils"/>
    </source>
</evidence>
<sequence>MRESGEPDSLCFVLPCGTDRTELLCGIMAFEDSSGFQAGGIFLLLLEGRNLKKFYGDRLIVKAEELSVYTGDKIGIVGANGSGKTTLLRLLAGDLEPDEGSVVRKGAVSFCRQECETEDWAEGLPGEAEKLWKVREAAKQTEVSGGEEMRLKLSRALCRPSHILFLDEPTANLDIEGIRMLTELLGKAETFLCISHDRAFLDQICSSVWEIEEGEIRKYSGSYSDYAQSRQEERRRKELEYLEYQKEKSRLEQVAEEKRKKAQRMVKVPRGMDPKEARMRNFLCIVGRNYGGKQKSMHQAAVNAEKRAAHLEVREKPREPLKIRLCFERTDPPENKRVIQSSHLSFSYEATGKVIFSDTSFSVTNGRKTAVIGPNGCGKTTLLRLIGGAKTLQDMENPIRIVPKARLGILTQNLAELNRRRSVLDNVLENSVQTEAAVRAVLDGLLFSSGSLNQPAGLLSGGEKVKLALAMLLVSASNVLLLDEPTNYLDLPSMEAVQEQIRSYEGTVLYVSHDRELVNRTADDLLVIRDRKIYKFHGNLEQFEESEKRRGNLKPGQAGKLTEEDRLLLELEQARLAGQLARAKSPEEKEELERRFWEVTEKLRNP</sequence>
<evidence type="ECO:0000256" key="1">
    <source>
        <dbReference type="ARBA" id="ARBA00022737"/>
    </source>
</evidence>
<accession>A0A4Q7NZU8</accession>
<keyword evidence="7" id="KW-1185">Reference proteome</keyword>
<organism evidence="6 7">
    <name type="scientific">Cuneatibacter caecimuris</name>
    <dbReference type="NCBI Taxonomy" id="1796618"/>
    <lineage>
        <taxon>Bacteria</taxon>
        <taxon>Bacillati</taxon>
        <taxon>Bacillota</taxon>
        <taxon>Clostridia</taxon>
        <taxon>Lachnospirales</taxon>
        <taxon>Lachnospiraceae</taxon>
        <taxon>Cuneatibacter</taxon>
    </lineage>
</organism>
<dbReference type="SUPFAM" id="SSF52540">
    <property type="entry name" value="P-loop containing nucleoside triphosphate hydrolases"/>
    <property type="match status" value="2"/>
</dbReference>
<evidence type="ECO:0000256" key="3">
    <source>
        <dbReference type="ARBA" id="ARBA00022840"/>
    </source>
</evidence>
<dbReference type="GO" id="GO:0005524">
    <property type="term" value="F:ATP binding"/>
    <property type="evidence" value="ECO:0007669"/>
    <property type="project" value="UniProtKB-KW"/>
</dbReference>
<keyword evidence="3 6" id="KW-0067">ATP-binding</keyword>
<dbReference type="CDD" id="cd03221">
    <property type="entry name" value="ABCF_EF-3"/>
    <property type="match status" value="2"/>
</dbReference>
<dbReference type="Pfam" id="PF00005">
    <property type="entry name" value="ABC_tran"/>
    <property type="match status" value="2"/>
</dbReference>
<dbReference type="InterPro" id="IPR003439">
    <property type="entry name" value="ABC_transporter-like_ATP-bd"/>
</dbReference>
<dbReference type="InterPro" id="IPR003593">
    <property type="entry name" value="AAA+_ATPase"/>
</dbReference>
<evidence type="ECO:0000313" key="6">
    <source>
        <dbReference type="EMBL" id="RZS93036.1"/>
    </source>
</evidence>
<dbReference type="InterPro" id="IPR017871">
    <property type="entry name" value="ABC_transporter-like_CS"/>
</dbReference>
<gene>
    <name evidence="6" type="ORF">EV209_2782</name>
</gene>
<dbReference type="EMBL" id="SGXF01000006">
    <property type="protein sequence ID" value="RZS93036.1"/>
    <property type="molecule type" value="Genomic_DNA"/>
</dbReference>
<evidence type="ECO:0000256" key="2">
    <source>
        <dbReference type="ARBA" id="ARBA00022741"/>
    </source>
</evidence>
<name>A0A4Q7NZU8_9FIRM</name>
<dbReference type="InterPro" id="IPR050611">
    <property type="entry name" value="ABCF"/>
</dbReference>
<dbReference type="PROSITE" id="PS00211">
    <property type="entry name" value="ABC_TRANSPORTER_1"/>
    <property type="match status" value="1"/>
</dbReference>
<dbReference type="InterPro" id="IPR032781">
    <property type="entry name" value="ABC_tran_Xtn"/>
</dbReference>
<keyword evidence="4" id="KW-0175">Coiled coil</keyword>
<dbReference type="PANTHER" id="PTHR19211:SF100">
    <property type="entry name" value="RIBOSOME PROTECTION PROTEIN VMLR"/>
    <property type="match status" value="1"/>
</dbReference>
<dbReference type="PROSITE" id="PS50893">
    <property type="entry name" value="ABC_TRANSPORTER_2"/>
    <property type="match status" value="2"/>
</dbReference>
<dbReference type="SMART" id="SM00382">
    <property type="entry name" value="AAA"/>
    <property type="match status" value="2"/>
</dbReference>
<dbReference type="GO" id="GO:0016887">
    <property type="term" value="F:ATP hydrolysis activity"/>
    <property type="evidence" value="ECO:0007669"/>
    <property type="project" value="InterPro"/>
</dbReference>
<proteinExistence type="predicted"/>
<dbReference type="AlphaFoldDB" id="A0A4Q7NZU8"/>
<dbReference type="Pfam" id="PF12848">
    <property type="entry name" value="ABC_tran_Xtn"/>
    <property type="match status" value="1"/>
</dbReference>
<feature type="coiled-coil region" evidence="4">
    <location>
        <begin position="227"/>
        <end position="264"/>
    </location>
</feature>
<feature type="domain" description="ABC transporter" evidence="5">
    <location>
        <begin position="46"/>
        <end position="238"/>
    </location>
</feature>
<protein>
    <submittedName>
        <fullName evidence="6">Macrolide transport system ATP-binding/permease protein</fullName>
    </submittedName>
</protein>
<evidence type="ECO:0000259" key="5">
    <source>
        <dbReference type="PROSITE" id="PS50893"/>
    </source>
</evidence>
<reference evidence="6 7" key="1">
    <citation type="submission" date="2019-02" db="EMBL/GenBank/DDBJ databases">
        <title>Genomic Encyclopedia of Type Strains, Phase IV (KMG-IV): sequencing the most valuable type-strain genomes for metagenomic binning, comparative biology and taxonomic classification.</title>
        <authorList>
            <person name="Goeker M."/>
        </authorList>
    </citation>
    <scope>NUCLEOTIDE SEQUENCE [LARGE SCALE GENOMIC DNA]</scope>
    <source>
        <strain evidence="6 7">DSM 29486</strain>
    </source>
</reference>